<evidence type="ECO:0000256" key="1">
    <source>
        <dbReference type="SAM" id="MobiDB-lite"/>
    </source>
</evidence>
<sequence length="177" mass="19213">MEAAPERPWPLVVTCGPPEFKKQLRDDAESSPEIHEWLLAPVDAAEAEELRDWFRGRTGQPPKTDAAFRQARDGSPGDGGLMLSLAGGYPEYLSAGAGDHGAGREYRGIWPARGARAWGQRSPPSLRDPPCPGRFDGEVHRGAGTDGSDTRCRYRGTANRLVPAILTGLVHAAEFPW</sequence>
<accession>A0A450S4H4</accession>
<organism evidence="2">
    <name type="scientific">Candidatus Kentrum sp. FW</name>
    <dbReference type="NCBI Taxonomy" id="2126338"/>
    <lineage>
        <taxon>Bacteria</taxon>
        <taxon>Pseudomonadati</taxon>
        <taxon>Pseudomonadota</taxon>
        <taxon>Gammaproteobacteria</taxon>
        <taxon>Candidatus Kentrum</taxon>
    </lineage>
</organism>
<gene>
    <name evidence="2" type="ORF">BECKFW1821B_GA0114236_100152</name>
</gene>
<dbReference type="AlphaFoldDB" id="A0A450S4H4"/>
<name>A0A450S4H4_9GAMM</name>
<protein>
    <submittedName>
        <fullName evidence="2">Uncharacterized protein</fullName>
    </submittedName>
</protein>
<reference evidence="2" key="1">
    <citation type="submission" date="2019-02" db="EMBL/GenBank/DDBJ databases">
        <authorList>
            <person name="Gruber-Vodicka R. H."/>
            <person name="Seah K. B. B."/>
        </authorList>
    </citation>
    <scope>NUCLEOTIDE SEQUENCE</scope>
    <source>
        <strain evidence="2">BECK_BZ106</strain>
    </source>
</reference>
<proteinExistence type="predicted"/>
<evidence type="ECO:0000313" key="2">
    <source>
        <dbReference type="EMBL" id="VFJ46721.1"/>
    </source>
</evidence>
<feature type="region of interest" description="Disordered" evidence="1">
    <location>
        <begin position="55"/>
        <end position="79"/>
    </location>
</feature>
<dbReference type="EMBL" id="CAADFD010000001">
    <property type="protein sequence ID" value="VFJ46721.1"/>
    <property type="molecule type" value="Genomic_DNA"/>
</dbReference>